<reference evidence="1" key="1">
    <citation type="submission" date="2014-11" db="EMBL/GenBank/DDBJ databases">
        <authorList>
            <person name="Amaro Gonzalez C."/>
        </authorList>
    </citation>
    <scope>NUCLEOTIDE SEQUENCE</scope>
</reference>
<organism evidence="1">
    <name type="scientific">Anguilla anguilla</name>
    <name type="common">European freshwater eel</name>
    <name type="synonym">Muraena anguilla</name>
    <dbReference type="NCBI Taxonomy" id="7936"/>
    <lineage>
        <taxon>Eukaryota</taxon>
        <taxon>Metazoa</taxon>
        <taxon>Chordata</taxon>
        <taxon>Craniata</taxon>
        <taxon>Vertebrata</taxon>
        <taxon>Euteleostomi</taxon>
        <taxon>Actinopterygii</taxon>
        <taxon>Neopterygii</taxon>
        <taxon>Teleostei</taxon>
        <taxon>Anguilliformes</taxon>
        <taxon>Anguillidae</taxon>
        <taxon>Anguilla</taxon>
    </lineage>
</organism>
<name>A0A0E9V487_ANGAN</name>
<dbReference type="EMBL" id="GBXM01036494">
    <property type="protein sequence ID" value="JAH72083.1"/>
    <property type="molecule type" value="Transcribed_RNA"/>
</dbReference>
<proteinExistence type="predicted"/>
<protein>
    <submittedName>
        <fullName evidence="1">Uncharacterized protein</fullName>
    </submittedName>
</protein>
<evidence type="ECO:0000313" key="1">
    <source>
        <dbReference type="EMBL" id="JAH72083.1"/>
    </source>
</evidence>
<reference evidence="1" key="2">
    <citation type="journal article" date="2015" name="Fish Shellfish Immunol.">
        <title>Early steps in the European eel (Anguilla anguilla)-Vibrio vulnificus interaction in the gills: Role of the RtxA13 toxin.</title>
        <authorList>
            <person name="Callol A."/>
            <person name="Pajuelo D."/>
            <person name="Ebbesson L."/>
            <person name="Teles M."/>
            <person name="MacKenzie S."/>
            <person name="Amaro C."/>
        </authorList>
    </citation>
    <scope>NUCLEOTIDE SEQUENCE</scope>
</reference>
<sequence>MQPFEMRLLRLTA</sequence>
<accession>A0A0E9V487</accession>